<sequence>MQTKEELIQHVKEWITIENQITNLQKEMKEKRKYKKELSAQLINVMKQHNIDCLDISNGKIVHTKRKQKQSISKKFLLETLEKYYKDNENAQELTKFILDSRQEKEIDNIKIKK</sequence>
<evidence type="ECO:0000313" key="1">
    <source>
        <dbReference type="EMBL" id="QFG74955.1"/>
    </source>
</evidence>
<dbReference type="EMBL" id="MN448295">
    <property type="protein sequence ID" value="QFG74955.1"/>
    <property type="molecule type" value="Genomic_DNA"/>
</dbReference>
<organism evidence="1">
    <name type="scientific">Megaviridae environmental sample</name>
    <dbReference type="NCBI Taxonomy" id="1737588"/>
    <lineage>
        <taxon>Viruses</taxon>
        <taxon>Varidnaviria</taxon>
        <taxon>Bamfordvirae</taxon>
        <taxon>Nucleocytoviricota</taxon>
        <taxon>Megaviricetes</taxon>
        <taxon>Imitervirales</taxon>
        <taxon>Mimiviridae</taxon>
        <taxon>environmental samples</taxon>
    </lineage>
</organism>
<name>A0A5J6VLD3_9VIRU</name>
<accession>A0A5J6VLD3</accession>
<protein>
    <submittedName>
        <fullName evidence="1">Uncharacterized protein</fullName>
    </submittedName>
</protein>
<proteinExistence type="predicted"/>
<reference evidence="1" key="1">
    <citation type="journal article" date="2019" name="Philos. Trans. R. Soc. Lond., B, Biol. Sci.">
        <title>Targeted metagenomic recovery of four divergent viruses reveals shared and distinctive characteristics of giant viruses of marine eukaryotes.</title>
        <authorList>
            <person name="Needham D.M."/>
            <person name="Poirier C."/>
            <person name="Hehenberger E."/>
            <person name="Jimenez V."/>
            <person name="Swalwell J.E."/>
            <person name="Santoro A.E."/>
            <person name="Worden A.Z."/>
        </authorList>
    </citation>
    <scope>NUCLEOTIDE SEQUENCE</scope>
    <source>
        <strain evidence="1">OPacV-421</strain>
    </source>
</reference>
<dbReference type="Pfam" id="PF19064">
    <property type="entry name" value="DUF5760"/>
    <property type="match status" value="1"/>
</dbReference>
<dbReference type="InterPro" id="IPR043918">
    <property type="entry name" value="DUF5760"/>
</dbReference>